<dbReference type="OrthoDB" id="6308261at2"/>
<keyword evidence="3" id="KW-1185">Reference proteome</keyword>
<reference evidence="2 3" key="1">
    <citation type="submission" date="2016-09" db="EMBL/GenBank/DDBJ databases">
        <title>Pseudoalteromonas amylolytica sp. nov., isolated from the surface seawater.</title>
        <authorList>
            <person name="Wu Y.-H."/>
            <person name="Cheng H."/>
            <person name="Jin X.-B."/>
            <person name="Wang C.-S."/>
            <person name="Xu X.-W."/>
        </authorList>
    </citation>
    <scope>NUCLEOTIDE SEQUENCE [LARGE SCALE GENOMIC DNA]</scope>
    <source>
        <strain evidence="2 3">JW1</strain>
    </source>
</reference>
<accession>A0A1S1MWV8</accession>
<feature type="signal peptide" evidence="1">
    <location>
        <begin position="1"/>
        <end position="24"/>
    </location>
</feature>
<evidence type="ECO:0000313" key="3">
    <source>
        <dbReference type="Proteomes" id="UP000179786"/>
    </source>
</evidence>
<evidence type="ECO:0000256" key="1">
    <source>
        <dbReference type="SAM" id="SignalP"/>
    </source>
</evidence>
<evidence type="ECO:0000313" key="2">
    <source>
        <dbReference type="EMBL" id="OHU91503.1"/>
    </source>
</evidence>
<name>A0A1S1MWV8_9GAMM</name>
<feature type="chain" id="PRO_5010341980" description="DUF5666 domain-containing protein" evidence="1">
    <location>
        <begin position="25"/>
        <end position="129"/>
    </location>
</feature>
<dbReference type="Proteomes" id="UP000179786">
    <property type="component" value="Unassembled WGS sequence"/>
</dbReference>
<gene>
    <name evidence="2" type="ORF">BET10_11880</name>
</gene>
<evidence type="ECO:0008006" key="4">
    <source>
        <dbReference type="Google" id="ProtNLM"/>
    </source>
</evidence>
<proteinExistence type="predicted"/>
<sequence>MKALNKILGIAALALGVSANAASAAEVTISEVNYGNGVIVETADVILNYSQAGTFTMNVSENHLTVNAVDSNGRRFSCVMNGVVTYDKPNILEKVTNIAATIREGDRVQFQKQKNVLPQVCHVKKMLKF</sequence>
<protein>
    <recommendedName>
        <fullName evidence="4">DUF5666 domain-containing protein</fullName>
    </recommendedName>
</protein>
<keyword evidence="1" id="KW-0732">Signal</keyword>
<dbReference type="RefSeq" id="WP_070985418.1">
    <property type="nucleotide sequence ID" value="NZ_MKJU01000025.1"/>
</dbReference>
<comment type="caution">
    <text evidence="2">The sequence shown here is derived from an EMBL/GenBank/DDBJ whole genome shotgun (WGS) entry which is preliminary data.</text>
</comment>
<organism evidence="2 3">
    <name type="scientific">Pseudoalteromonas amylolytica</name>
    <dbReference type="NCBI Taxonomy" id="1859457"/>
    <lineage>
        <taxon>Bacteria</taxon>
        <taxon>Pseudomonadati</taxon>
        <taxon>Pseudomonadota</taxon>
        <taxon>Gammaproteobacteria</taxon>
        <taxon>Alteromonadales</taxon>
        <taxon>Pseudoalteromonadaceae</taxon>
        <taxon>Pseudoalteromonas</taxon>
    </lineage>
</organism>
<dbReference type="EMBL" id="MKJU01000025">
    <property type="protein sequence ID" value="OHU91503.1"/>
    <property type="molecule type" value="Genomic_DNA"/>
</dbReference>
<dbReference type="AlphaFoldDB" id="A0A1S1MWV8"/>